<reference evidence="2" key="2">
    <citation type="journal article" date="2023" name="IMA Fungus">
        <title>Comparative genomic study of the Penicillium genus elucidates a diverse pangenome and 15 lateral gene transfer events.</title>
        <authorList>
            <person name="Petersen C."/>
            <person name="Sorensen T."/>
            <person name="Nielsen M.R."/>
            <person name="Sondergaard T.E."/>
            <person name="Sorensen J.L."/>
            <person name="Fitzpatrick D.A."/>
            <person name="Frisvad J.C."/>
            <person name="Nielsen K.L."/>
        </authorList>
    </citation>
    <scope>NUCLEOTIDE SEQUENCE</scope>
    <source>
        <strain evidence="2">IBT 29677</strain>
    </source>
</reference>
<dbReference type="OrthoDB" id="4482902at2759"/>
<name>A0A9W9VQ40_9EURO</name>
<gene>
    <name evidence="2" type="ORF">N7509_009745</name>
</gene>
<evidence type="ECO:0000313" key="2">
    <source>
        <dbReference type="EMBL" id="KAJ5387204.1"/>
    </source>
</evidence>
<dbReference type="RefSeq" id="XP_056485002.1">
    <property type="nucleotide sequence ID" value="XM_056634382.1"/>
</dbReference>
<protein>
    <submittedName>
        <fullName evidence="2">Uncharacterized protein</fullName>
    </submittedName>
</protein>
<dbReference type="EMBL" id="JAPZBU010000009">
    <property type="protein sequence ID" value="KAJ5387204.1"/>
    <property type="molecule type" value="Genomic_DNA"/>
</dbReference>
<reference evidence="2" key="1">
    <citation type="submission" date="2022-12" db="EMBL/GenBank/DDBJ databases">
        <authorList>
            <person name="Petersen C."/>
        </authorList>
    </citation>
    <scope>NUCLEOTIDE SEQUENCE</scope>
    <source>
        <strain evidence="2">IBT 29677</strain>
    </source>
</reference>
<keyword evidence="3" id="KW-1185">Reference proteome</keyword>
<keyword evidence="1" id="KW-0732">Signal</keyword>
<dbReference type="Proteomes" id="UP001147747">
    <property type="component" value="Unassembled WGS sequence"/>
</dbReference>
<evidence type="ECO:0000256" key="1">
    <source>
        <dbReference type="SAM" id="SignalP"/>
    </source>
</evidence>
<comment type="caution">
    <text evidence="2">The sequence shown here is derived from an EMBL/GenBank/DDBJ whole genome shotgun (WGS) entry which is preliminary data.</text>
</comment>
<sequence>MKAATISFLCLAATGALAVPTKRTGQPVTITGLKATYSDQQGSVQFSIWDPNYSDSTSVSLNWDRPGQPPADSWSADHNYVVEFPNGVNYEEPKWLSFVIKRTGGAEEIDVALGSNADASQWGCLKEDGTQVCNFTGELIVTPYYP</sequence>
<dbReference type="GeneID" id="81373362"/>
<dbReference type="AlphaFoldDB" id="A0A9W9VQ40"/>
<evidence type="ECO:0000313" key="3">
    <source>
        <dbReference type="Proteomes" id="UP001147747"/>
    </source>
</evidence>
<feature type="signal peptide" evidence="1">
    <location>
        <begin position="1"/>
        <end position="18"/>
    </location>
</feature>
<proteinExistence type="predicted"/>
<accession>A0A9W9VQ40</accession>
<organism evidence="2 3">
    <name type="scientific">Penicillium cosmopolitanum</name>
    <dbReference type="NCBI Taxonomy" id="1131564"/>
    <lineage>
        <taxon>Eukaryota</taxon>
        <taxon>Fungi</taxon>
        <taxon>Dikarya</taxon>
        <taxon>Ascomycota</taxon>
        <taxon>Pezizomycotina</taxon>
        <taxon>Eurotiomycetes</taxon>
        <taxon>Eurotiomycetidae</taxon>
        <taxon>Eurotiales</taxon>
        <taxon>Aspergillaceae</taxon>
        <taxon>Penicillium</taxon>
    </lineage>
</organism>
<feature type="chain" id="PRO_5040786551" evidence="1">
    <location>
        <begin position="19"/>
        <end position="146"/>
    </location>
</feature>